<feature type="domain" description="ATP-grasp" evidence="5">
    <location>
        <begin position="112"/>
        <end position="311"/>
    </location>
</feature>
<name>A0A7X2UYM1_9PSED</name>
<dbReference type="InterPro" id="IPR052032">
    <property type="entry name" value="ATP-dep_AA_Ligase"/>
</dbReference>
<dbReference type="GO" id="GO:0046872">
    <property type="term" value="F:metal ion binding"/>
    <property type="evidence" value="ECO:0007669"/>
    <property type="project" value="InterPro"/>
</dbReference>
<dbReference type="InterPro" id="IPR011761">
    <property type="entry name" value="ATP-grasp"/>
</dbReference>
<evidence type="ECO:0000256" key="1">
    <source>
        <dbReference type="ARBA" id="ARBA00022598"/>
    </source>
</evidence>
<keyword evidence="1" id="KW-0436">Ligase</keyword>
<dbReference type="GO" id="GO:0005524">
    <property type="term" value="F:ATP binding"/>
    <property type="evidence" value="ECO:0007669"/>
    <property type="project" value="UniProtKB-UniRule"/>
</dbReference>
<dbReference type="PANTHER" id="PTHR43585:SF2">
    <property type="entry name" value="ATP-GRASP ENZYME FSQD"/>
    <property type="match status" value="1"/>
</dbReference>
<protein>
    <submittedName>
        <fullName evidence="6">ATP-grasp domain-containing protein</fullName>
    </submittedName>
</protein>
<comment type="caution">
    <text evidence="6">The sequence shown here is derived from an EMBL/GenBank/DDBJ whole genome shotgun (WGS) entry which is preliminary data.</text>
</comment>
<evidence type="ECO:0000256" key="3">
    <source>
        <dbReference type="ARBA" id="ARBA00022840"/>
    </source>
</evidence>
<evidence type="ECO:0000259" key="5">
    <source>
        <dbReference type="PROSITE" id="PS50975"/>
    </source>
</evidence>
<keyword evidence="3 4" id="KW-0067">ATP-binding</keyword>
<dbReference type="Proteomes" id="UP000431485">
    <property type="component" value="Unassembled WGS sequence"/>
</dbReference>
<keyword evidence="2 4" id="KW-0547">Nucleotide-binding</keyword>
<dbReference type="OrthoDB" id="24041at2"/>
<proteinExistence type="predicted"/>
<evidence type="ECO:0000313" key="6">
    <source>
        <dbReference type="EMBL" id="MTD20966.1"/>
    </source>
</evidence>
<dbReference type="GO" id="GO:0016874">
    <property type="term" value="F:ligase activity"/>
    <property type="evidence" value="ECO:0007669"/>
    <property type="project" value="UniProtKB-KW"/>
</dbReference>
<dbReference type="NCBIfam" id="NF005543">
    <property type="entry name" value="PRK07206.1"/>
    <property type="match status" value="1"/>
</dbReference>
<reference evidence="6 7" key="1">
    <citation type="submission" date="2019-11" db="EMBL/GenBank/DDBJ databases">
        <title>Pseudmonas karstica sp. nov. and Pseudomonas spelaei sp. nov. from caves.</title>
        <authorList>
            <person name="Zeman M."/>
        </authorList>
    </citation>
    <scope>NUCLEOTIDE SEQUENCE [LARGE SCALE GENOMIC DNA]</scope>
    <source>
        <strain evidence="6 7">CCM 7891</strain>
    </source>
</reference>
<dbReference type="AlphaFoldDB" id="A0A7X2UYM1"/>
<accession>A0A7X2UYM1</accession>
<dbReference type="EMBL" id="WLYI01000024">
    <property type="protein sequence ID" value="MTD20966.1"/>
    <property type="molecule type" value="Genomic_DNA"/>
</dbReference>
<dbReference type="PANTHER" id="PTHR43585">
    <property type="entry name" value="FUMIPYRROLE BIOSYNTHESIS PROTEIN C"/>
    <property type="match status" value="1"/>
</dbReference>
<dbReference type="RefSeq" id="WP_154744595.1">
    <property type="nucleotide sequence ID" value="NZ_JBHSTG010000049.1"/>
</dbReference>
<dbReference type="SUPFAM" id="SSF56059">
    <property type="entry name" value="Glutathione synthetase ATP-binding domain-like"/>
    <property type="match status" value="1"/>
</dbReference>
<gene>
    <name evidence="6" type="ORF">GIR22_17730</name>
</gene>
<organism evidence="6 7">
    <name type="scientific">Pseudomonas karstica</name>
    <dbReference type="NCBI Taxonomy" id="1055468"/>
    <lineage>
        <taxon>Bacteria</taxon>
        <taxon>Pseudomonadati</taxon>
        <taxon>Pseudomonadota</taxon>
        <taxon>Gammaproteobacteria</taxon>
        <taxon>Pseudomonadales</taxon>
        <taxon>Pseudomonadaceae</taxon>
        <taxon>Pseudomonas</taxon>
    </lineage>
</organism>
<keyword evidence="7" id="KW-1185">Reference proteome</keyword>
<evidence type="ECO:0000256" key="2">
    <source>
        <dbReference type="ARBA" id="ARBA00022741"/>
    </source>
</evidence>
<dbReference type="Pfam" id="PF13535">
    <property type="entry name" value="ATP-grasp_4"/>
    <property type="match status" value="1"/>
</dbReference>
<dbReference type="Gene3D" id="3.30.470.20">
    <property type="entry name" value="ATP-grasp fold, B domain"/>
    <property type="match status" value="1"/>
</dbReference>
<sequence>MIKVVVVDGFSSGKFLAKKLQADGCVLLHVASSSHLDDYYYIGFDLSIYKAVITNENFSSTVSEVKKFKPHVIIAGAESGVFLADELNDAFGLSYCNDFSKTTARRNKYEMIEHLSAAGLPVARQAVVDAWDSARVWIEAHDKFPVVLKPLESAGADGVYICNDLIEAEAAFAKIYGVKNRLNIDNISVLVQEYLVGTEYVVNMVSLGGKQLVTEVVRYKKRLLGTGSIIYDIDEMMPSSSEVYKSLVDYTRQVVMCLGIKNGPSHAEVMLTADGPKLVEVAARTDGILRDTVCAQTTRLGQINAAAMSITDPAAFERLVATDTHYELFQNSYNVCLINSSKGVFSKELFLMQLARLESFFEAVFYAQDGQEIAITKDVFSQPGTVYLVHADLSVIESDYKAIRRMESEAIYLM</sequence>
<evidence type="ECO:0000256" key="4">
    <source>
        <dbReference type="PROSITE-ProRule" id="PRU00409"/>
    </source>
</evidence>
<evidence type="ECO:0000313" key="7">
    <source>
        <dbReference type="Proteomes" id="UP000431485"/>
    </source>
</evidence>
<dbReference type="PROSITE" id="PS50975">
    <property type="entry name" value="ATP_GRASP"/>
    <property type="match status" value="1"/>
</dbReference>